<dbReference type="GO" id="GO:0004673">
    <property type="term" value="F:protein histidine kinase activity"/>
    <property type="evidence" value="ECO:0007669"/>
    <property type="project" value="UniProtKB-EC"/>
</dbReference>
<comment type="caution">
    <text evidence="8">The sequence shown here is derived from an EMBL/GenBank/DDBJ whole genome shotgun (WGS) entry which is preliminary data.</text>
</comment>
<dbReference type="Gene3D" id="3.30.565.10">
    <property type="entry name" value="Histidine kinase-like ATPase, C-terminal domain"/>
    <property type="match status" value="1"/>
</dbReference>
<comment type="catalytic activity">
    <reaction evidence="1">
        <text>ATP + protein L-histidine = ADP + protein N-phospho-L-histidine.</text>
        <dbReference type="EC" id="2.7.13.3"/>
    </reaction>
</comment>
<keyword evidence="6" id="KW-1133">Transmembrane helix</keyword>
<evidence type="ECO:0000256" key="1">
    <source>
        <dbReference type="ARBA" id="ARBA00000085"/>
    </source>
</evidence>
<dbReference type="SMART" id="SM00028">
    <property type="entry name" value="TPR"/>
    <property type="match status" value="2"/>
</dbReference>
<name>A0A3D9B0K3_9FLAO</name>
<protein>
    <recommendedName>
        <fullName evidence="2">histidine kinase</fullName>
        <ecNumber evidence="2">2.7.13.3</ecNumber>
    </recommendedName>
</protein>
<evidence type="ECO:0000313" key="9">
    <source>
        <dbReference type="Proteomes" id="UP000256924"/>
    </source>
</evidence>
<keyword evidence="9" id="KW-1185">Reference proteome</keyword>
<keyword evidence="4" id="KW-0418">Kinase</keyword>
<evidence type="ECO:0000313" key="8">
    <source>
        <dbReference type="EMBL" id="REC47151.1"/>
    </source>
</evidence>
<dbReference type="Pfam" id="PF13181">
    <property type="entry name" value="TPR_8"/>
    <property type="match status" value="2"/>
</dbReference>
<sequence length="596" mass="69310">MDREAVDQLVETQDKYLLLLQIHNLISDRLHKSVLLFYFVKTKTMKNFLVIFTLFLIFSCKKEKQVNINPPTNKYFERALIFKKNNSDSAFYYFNLSKNDFLEKNDSLGAARALVNMALIQYNKGDFYGSIETSLETNKFLKSRNDIISKKIFTSNYNNIANASNSLKNYDSAIVYYKKAIINANNNEAKYICYNNIGAALINQEKYKLAQIYLKKAIYADSTNNYSRALNNFAKAKYFGDNNYNPLPEFYKALEIRQKNNDGEGLNSSFETLSTYYYDKDKKLSLEYAQKMLKEAIQNNSPDDQITALKRIITLQPEKYLSNFNKFDSINDNLQTTRNKHKSQFAMVRYDVEQKNAINQKLTADNRIERIIRNVGIGSLSILLIVGFFYYKKRKKGLEQEKELEVKNTQIKMSKKVHDVVANGLYHMMIDVQNNPEMDKTKILNNIEKMYEESRDISHENIAEKDFAQRFINMITSYSSEEVKVLPVSYKESIWENIPYNTQLELYYIIREILVNMKKHSKAQRASVKFEKNDKNLTIRYTDNGVGIDDLEQQKGTGIHNTENRIESIGGDITFEKNPTGGLIIEITIPIQSKYV</sequence>
<keyword evidence="6" id="KW-0812">Transmembrane</keyword>
<evidence type="ECO:0000256" key="4">
    <source>
        <dbReference type="ARBA" id="ARBA00022777"/>
    </source>
</evidence>
<feature type="domain" description="Histidine kinase" evidence="7">
    <location>
        <begin position="503"/>
        <end position="593"/>
    </location>
</feature>
<feature type="transmembrane region" description="Helical" evidence="6">
    <location>
        <begin position="371"/>
        <end position="391"/>
    </location>
</feature>
<keyword evidence="3" id="KW-0808">Transferase</keyword>
<reference evidence="8 9" key="1">
    <citation type="journal article" date="2004" name="Emerg. Infect. Dis.">
        <title>Amoebae-resisting bacteria isolated from human nasal swabs by amoebal coculture.</title>
        <authorList>
            <person name="Greub G."/>
            <person name="La Scola B."/>
            <person name="Raoult D."/>
        </authorList>
    </citation>
    <scope>NUCLEOTIDE SEQUENCE [LARGE SCALE GENOMIC DNA]</scope>
    <source>
        <strain evidence="8 9">CCUG 51329</strain>
    </source>
</reference>
<dbReference type="EC" id="2.7.13.3" evidence="2"/>
<evidence type="ECO:0000259" key="7">
    <source>
        <dbReference type="PROSITE" id="PS50109"/>
    </source>
</evidence>
<dbReference type="GO" id="GO:0000160">
    <property type="term" value="P:phosphorelay signal transduction system"/>
    <property type="evidence" value="ECO:0007669"/>
    <property type="project" value="UniProtKB-KW"/>
</dbReference>
<dbReference type="InterPro" id="IPR036890">
    <property type="entry name" value="HATPase_C_sf"/>
</dbReference>
<accession>A0A3D9B0K3</accession>
<evidence type="ECO:0000256" key="2">
    <source>
        <dbReference type="ARBA" id="ARBA00012438"/>
    </source>
</evidence>
<gene>
    <name evidence="8" type="ORF">DRF68_13630</name>
</gene>
<dbReference type="Pfam" id="PF02518">
    <property type="entry name" value="HATPase_c"/>
    <property type="match status" value="1"/>
</dbReference>
<dbReference type="SMART" id="SM00387">
    <property type="entry name" value="HATPase_c"/>
    <property type="match status" value="1"/>
</dbReference>
<keyword evidence="5" id="KW-0902">Two-component regulatory system</keyword>
<evidence type="ECO:0000256" key="3">
    <source>
        <dbReference type="ARBA" id="ARBA00022679"/>
    </source>
</evidence>
<dbReference type="SUPFAM" id="SSF55874">
    <property type="entry name" value="ATPase domain of HSP90 chaperone/DNA topoisomerase II/histidine kinase"/>
    <property type="match status" value="1"/>
</dbReference>
<keyword evidence="6" id="KW-0472">Membrane</keyword>
<organism evidence="8 9">
    <name type="scientific">Candidatus Chryseobacterium massiliense</name>
    <dbReference type="NCBI Taxonomy" id="204089"/>
    <lineage>
        <taxon>Bacteria</taxon>
        <taxon>Pseudomonadati</taxon>
        <taxon>Bacteroidota</taxon>
        <taxon>Flavobacteriia</taxon>
        <taxon>Flavobacteriales</taxon>
        <taxon>Weeksellaceae</taxon>
        <taxon>Chryseobacterium group</taxon>
        <taxon>Chryseobacterium</taxon>
    </lineage>
</organism>
<dbReference type="InterPro" id="IPR005467">
    <property type="entry name" value="His_kinase_dom"/>
</dbReference>
<evidence type="ECO:0000256" key="5">
    <source>
        <dbReference type="ARBA" id="ARBA00023012"/>
    </source>
</evidence>
<dbReference type="Gene3D" id="1.25.40.10">
    <property type="entry name" value="Tetratricopeptide repeat domain"/>
    <property type="match status" value="1"/>
</dbReference>
<dbReference type="AlphaFoldDB" id="A0A3D9B0K3"/>
<dbReference type="InterPro" id="IPR011990">
    <property type="entry name" value="TPR-like_helical_dom_sf"/>
</dbReference>
<evidence type="ECO:0000256" key="6">
    <source>
        <dbReference type="SAM" id="Phobius"/>
    </source>
</evidence>
<dbReference type="EMBL" id="QNVU01000027">
    <property type="protein sequence ID" value="REC47151.1"/>
    <property type="molecule type" value="Genomic_DNA"/>
</dbReference>
<dbReference type="InterPro" id="IPR050482">
    <property type="entry name" value="Sensor_HK_TwoCompSys"/>
</dbReference>
<dbReference type="InterPro" id="IPR003594">
    <property type="entry name" value="HATPase_dom"/>
</dbReference>
<dbReference type="SUPFAM" id="SSF48452">
    <property type="entry name" value="TPR-like"/>
    <property type="match status" value="1"/>
</dbReference>
<dbReference type="PROSITE" id="PS50109">
    <property type="entry name" value="HIS_KIN"/>
    <property type="match status" value="1"/>
</dbReference>
<dbReference type="PANTHER" id="PTHR24421:SF10">
    <property type="entry name" value="NITRATE_NITRITE SENSOR PROTEIN NARQ"/>
    <property type="match status" value="1"/>
</dbReference>
<dbReference type="CDD" id="cd16917">
    <property type="entry name" value="HATPase_UhpB-NarQ-NarX-like"/>
    <property type="match status" value="1"/>
</dbReference>
<dbReference type="InterPro" id="IPR019734">
    <property type="entry name" value="TPR_rpt"/>
</dbReference>
<dbReference type="Proteomes" id="UP000256924">
    <property type="component" value="Unassembled WGS sequence"/>
</dbReference>
<proteinExistence type="predicted"/>
<dbReference type="PANTHER" id="PTHR24421">
    <property type="entry name" value="NITRATE/NITRITE SENSOR PROTEIN NARX-RELATED"/>
    <property type="match status" value="1"/>
</dbReference>